<name>A0ABP3V583_9CLOT</name>
<dbReference type="Pfam" id="PF04316">
    <property type="entry name" value="FlgM"/>
    <property type="match status" value="1"/>
</dbReference>
<dbReference type="InterPro" id="IPR035890">
    <property type="entry name" value="Anti-sigma-28_factor_FlgM_sf"/>
</dbReference>
<dbReference type="EMBL" id="BAAACG010000019">
    <property type="protein sequence ID" value="GAA0746955.1"/>
    <property type="molecule type" value="Genomic_DNA"/>
</dbReference>
<dbReference type="Proteomes" id="UP001501510">
    <property type="component" value="Unassembled WGS sequence"/>
</dbReference>
<proteinExistence type="predicted"/>
<gene>
    <name evidence="2" type="ORF">GCM10008906_35260</name>
</gene>
<reference evidence="3" key="1">
    <citation type="journal article" date="2019" name="Int. J. Syst. Evol. Microbiol.">
        <title>The Global Catalogue of Microorganisms (GCM) 10K type strain sequencing project: providing services to taxonomists for standard genome sequencing and annotation.</title>
        <authorList>
            <consortium name="The Broad Institute Genomics Platform"/>
            <consortium name="The Broad Institute Genome Sequencing Center for Infectious Disease"/>
            <person name="Wu L."/>
            <person name="Ma J."/>
        </authorList>
    </citation>
    <scope>NUCLEOTIDE SEQUENCE [LARGE SCALE GENOMIC DNA]</scope>
    <source>
        <strain evidence="3">JCM 1407</strain>
    </source>
</reference>
<sequence length="44" mass="5233">MCKYTSERKRLENIKKQIQNGTYKIDSKLIANKIIQQIKQTAHK</sequence>
<evidence type="ECO:0000313" key="3">
    <source>
        <dbReference type="Proteomes" id="UP001501510"/>
    </source>
</evidence>
<protein>
    <recommendedName>
        <fullName evidence="1">Anti-sigma-28 factor FlgM C-terminal domain-containing protein</fullName>
    </recommendedName>
</protein>
<dbReference type="SUPFAM" id="SSF101498">
    <property type="entry name" value="Anti-sigma factor FlgM"/>
    <property type="match status" value="1"/>
</dbReference>
<dbReference type="RefSeq" id="WP_343763841.1">
    <property type="nucleotide sequence ID" value="NZ_BAAACG010000019.1"/>
</dbReference>
<organism evidence="2 3">
    <name type="scientific">Clostridium oceanicum</name>
    <dbReference type="NCBI Taxonomy" id="1543"/>
    <lineage>
        <taxon>Bacteria</taxon>
        <taxon>Bacillati</taxon>
        <taxon>Bacillota</taxon>
        <taxon>Clostridia</taxon>
        <taxon>Eubacteriales</taxon>
        <taxon>Clostridiaceae</taxon>
        <taxon>Clostridium</taxon>
    </lineage>
</organism>
<evidence type="ECO:0000313" key="2">
    <source>
        <dbReference type="EMBL" id="GAA0746955.1"/>
    </source>
</evidence>
<dbReference type="InterPro" id="IPR031316">
    <property type="entry name" value="FlgM_C"/>
</dbReference>
<evidence type="ECO:0000259" key="1">
    <source>
        <dbReference type="Pfam" id="PF04316"/>
    </source>
</evidence>
<comment type="caution">
    <text evidence="2">The sequence shown here is derived from an EMBL/GenBank/DDBJ whole genome shotgun (WGS) entry which is preliminary data.</text>
</comment>
<keyword evidence="3" id="KW-1185">Reference proteome</keyword>
<feature type="domain" description="Anti-sigma-28 factor FlgM C-terminal" evidence="1">
    <location>
        <begin position="9"/>
        <end position="36"/>
    </location>
</feature>
<accession>A0ABP3V583</accession>